<dbReference type="Proteomes" id="UP000663828">
    <property type="component" value="Unassembled WGS sequence"/>
</dbReference>
<reference evidence="1" key="1">
    <citation type="submission" date="2021-02" db="EMBL/GenBank/DDBJ databases">
        <authorList>
            <person name="Nowell W R."/>
        </authorList>
    </citation>
    <scope>NUCLEOTIDE SEQUENCE</scope>
</reference>
<dbReference type="EMBL" id="CAJNOR010022093">
    <property type="protein sequence ID" value="CAF1691784.1"/>
    <property type="molecule type" value="Genomic_DNA"/>
</dbReference>
<gene>
    <name evidence="1" type="ORF">XAT740_LOCUS64351</name>
</gene>
<name>A0A816HVT1_ADIRI</name>
<keyword evidence="2" id="KW-1185">Reference proteome</keyword>
<organism evidence="1 2">
    <name type="scientific">Adineta ricciae</name>
    <name type="common">Rotifer</name>
    <dbReference type="NCBI Taxonomy" id="249248"/>
    <lineage>
        <taxon>Eukaryota</taxon>
        <taxon>Metazoa</taxon>
        <taxon>Spiralia</taxon>
        <taxon>Gnathifera</taxon>
        <taxon>Rotifera</taxon>
        <taxon>Eurotatoria</taxon>
        <taxon>Bdelloidea</taxon>
        <taxon>Adinetida</taxon>
        <taxon>Adinetidae</taxon>
        <taxon>Adineta</taxon>
    </lineage>
</organism>
<evidence type="ECO:0000313" key="1">
    <source>
        <dbReference type="EMBL" id="CAF1691784.1"/>
    </source>
</evidence>
<dbReference type="AlphaFoldDB" id="A0A816HVT1"/>
<sequence length="116" mass="13007">SIANELSALYSESDQLYSAHMNNDSLTASPFRTPNRMRSGLTMIDNDDTFDNTLSTTICNPYEIRTLNENNMARKMILPVFPPDGLRSSTTDTSSKSVHLLLTLSSRVYPYGYNFA</sequence>
<proteinExistence type="predicted"/>
<feature type="non-terminal residue" evidence="1">
    <location>
        <position position="116"/>
    </location>
</feature>
<accession>A0A816HVT1</accession>
<comment type="caution">
    <text evidence="1">The sequence shown here is derived from an EMBL/GenBank/DDBJ whole genome shotgun (WGS) entry which is preliminary data.</text>
</comment>
<protein>
    <submittedName>
        <fullName evidence="1">Uncharacterized protein</fullName>
    </submittedName>
</protein>
<feature type="non-terminal residue" evidence="1">
    <location>
        <position position="1"/>
    </location>
</feature>
<evidence type="ECO:0000313" key="2">
    <source>
        <dbReference type="Proteomes" id="UP000663828"/>
    </source>
</evidence>